<sequence length="124" mass="13728">VTCELHLSTNAEMRKTFVDYVQNSQGTAPMQISHAPDCRVTRRFVRIGIFSLHNFTRNRFAAPNDTARNTPARNRPRISASTVMLPTAISWSKINSQSQACTGSMGVTSSKMALESMANRSDYG</sequence>
<keyword evidence="2" id="KW-1185">Reference proteome</keyword>
<reference evidence="1" key="1">
    <citation type="submission" date="2022-11" db="EMBL/GenBank/DDBJ databases">
        <title>Centuries of genome instability and evolution in soft-shell clam transmissible cancer (bioRxiv).</title>
        <authorList>
            <person name="Hart S.F.M."/>
            <person name="Yonemitsu M.A."/>
            <person name="Giersch R.M."/>
            <person name="Beal B.F."/>
            <person name="Arriagada G."/>
            <person name="Davis B.W."/>
            <person name="Ostrander E.A."/>
            <person name="Goff S.P."/>
            <person name="Metzger M.J."/>
        </authorList>
    </citation>
    <scope>NUCLEOTIDE SEQUENCE</scope>
    <source>
        <strain evidence="1">MELC-2E11</strain>
        <tissue evidence="1">Siphon/mantle</tissue>
    </source>
</reference>
<name>A0ABY7F053_MYAAR</name>
<feature type="non-terminal residue" evidence="1">
    <location>
        <position position="124"/>
    </location>
</feature>
<evidence type="ECO:0000313" key="1">
    <source>
        <dbReference type="EMBL" id="WAR14714.1"/>
    </source>
</evidence>
<organism evidence="1 2">
    <name type="scientific">Mya arenaria</name>
    <name type="common">Soft-shell clam</name>
    <dbReference type="NCBI Taxonomy" id="6604"/>
    <lineage>
        <taxon>Eukaryota</taxon>
        <taxon>Metazoa</taxon>
        <taxon>Spiralia</taxon>
        <taxon>Lophotrochozoa</taxon>
        <taxon>Mollusca</taxon>
        <taxon>Bivalvia</taxon>
        <taxon>Autobranchia</taxon>
        <taxon>Heteroconchia</taxon>
        <taxon>Euheterodonta</taxon>
        <taxon>Imparidentia</taxon>
        <taxon>Neoheterodontei</taxon>
        <taxon>Myida</taxon>
        <taxon>Myoidea</taxon>
        <taxon>Myidae</taxon>
        <taxon>Mya</taxon>
    </lineage>
</organism>
<proteinExistence type="predicted"/>
<evidence type="ECO:0000313" key="2">
    <source>
        <dbReference type="Proteomes" id="UP001164746"/>
    </source>
</evidence>
<dbReference type="Proteomes" id="UP001164746">
    <property type="component" value="Chromosome 9"/>
</dbReference>
<dbReference type="EMBL" id="CP111020">
    <property type="protein sequence ID" value="WAR14714.1"/>
    <property type="molecule type" value="Genomic_DNA"/>
</dbReference>
<accession>A0ABY7F053</accession>
<gene>
    <name evidence="1" type="ORF">MAR_004819</name>
</gene>
<protein>
    <submittedName>
        <fullName evidence="1">Uncharacterized protein</fullName>
    </submittedName>
</protein>